<feature type="region of interest" description="Disordered" evidence="4">
    <location>
        <begin position="1"/>
        <end position="66"/>
    </location>
</feature>
<dbReference type="Pfam" id="PF10033">
    <property type="entry name" value="ATG13"/>
    <property type="match status" value="1"/>
</dbReference>
<comment type="similarity">
    <text evidence="1 3">Belongs to the ATG13 family. Fungi subfamily.</text>
</comment>
<evidence type="ECO:0000256" key="1">
    <source>
        <dbReference type="ARBA" id="ARBA00005246"/>
    </source>
</evidence>
<protein>
    <recommendedName>
        <fullName evidence="3">Autophagy-related protein 13</fullName>
    </recommendedName>
</protein>
<feature type="domain" description="Autophagy-related protein 13 N-terminal" evidence="5">
    <location>
        <begin position="84"/>
        <end position="290"/>
    </location>
</feature>
<dbReference type="GO" id="GO:0000423">
    <property type="term" value="P:mitophagy"/>
    <property type="evidence" value="ECO:0007669"/>
    <property type="project" value="TreeGrafter"/>
</dbReference>
<evidence type="ECO:0000313" key="6">
    <source>
        <dbReference type="EMBL" id="KAJ3081836.1"/>
    </source>
</evidence>
<dbReference type="GO" id="GO:0034497">
    <property type="term" value="P:protein localization to phagophore assembly site"/>
    <property type="evidence" value="ECO:0007669"/>
    <property type="project" value="TreeGrafter"/>
</dbReference>
<feature type="compositionally biased region" description="Low complexity" evidence="4">
    <location>
        <begin position="28"/>
        <end position="66"/>
    </location>
</feature>
<dbReference type="Proteomes" id="UP001211907">
    <property type="component" value="Unassembled WGS sequence"/>
</dbReference>
<dbReference type="GO" id="GO:0005829">
    <property type="term" value="C:cytosol"/>
    <property type="evidence" value="ECO:0007669"/>
    <property type="project" value="TreeGrafter"/>
</dbReference>
<gene>
    <name evidence="6" type="primary">ATG13_2</name>
    <name evidence="6" type="ORF">HK100_009809</name>
</gene>
<reference evidence="6" key="1">
    <citation type="submission" date="2020-05" db="EMBL/GenBank/DDBJ databases">
        <title>Phylogenomic resolution of chytrid fungi.</title>
        <authorList>
            <person name="Stajich J.E."/>
            <person name="Amses K."/>
            <person name="Simmons R."/>
            <person name="Seto K."/>
            <person name="Myers J."/>
            <person name="Bonds A."/>
            <person name="Quandt C.A."/>
            <person name="Barry K."/>
            <person name="Liu P."/>
            <person name="Grigoriev I."/>
            <person name="Longcore J.E."/>
            <person name="James T.Y."/>
        </authorList>
    </citation>
    <scope>NUCLEOTIDE SEQUENCE</scope>
    <source>
        <strain evidence="6">JEL0513</strain>
    </source>
</reference>
<sequence>MSLAMTLRDRDKDREKNNEREGERERLGSSGFSSLSAGSANTSNTTSTTNTTNTSTNTPNYSNYNCNNTSNNTANAAPSDVQIVQQLFAKAAGLIVAARTGSESESQSASSAKLKPISKPNKWFNIESFDRDPLRSELKFWKSQLAALSPTNSQSFRQQPSQQQQQQQQQLQPFFLDIYLDISQLSGSSQSLVLKDEISTRRQRFPPSALVGQSVDPITGTIFDVKKQRILLESWQLTLLPHPPNSVTAPPEIPIMYKKCVIFIRALYSYLRLLPAHRLFRRLEKERLKQVAKLGNNHDGEKIAPSNGGAAETVVGKEANSLGTSPIELKMGYRLNNSRVSPVDEAGFG</sequence>
<dbReference type="PANTHER" id="PTHR13430">
    <property type="match status" value="1"/>
</dbReference>
<keyword evidence="2 3" id="KW-0072">Autophagy</keyword>
<name>A0AAD5SLM5_9FUNG</name>
<keyword evidence="7" id="KW-1185">Reference proteome</keyword>
<dbReference type="InterPro" id="IPR018731">
    <property type="entry name" value="Atg13_N"/>
</dbReference>
<dbReference type="AlphaFoldDB" id="A0AAD5SLM5"/>
<dbReference type="PANTHER" id="PTHR13430:SF4">
    <property type="entry name" value="AUTOPHAGY-RELATED PROTEIN 13"/>
    <property type="match status" value="1"/>
</dbReference>
<comment type="caution">
    <text evidence="6">The sequence shown here is derived from an EMBL/GenBank/DDBJ whole genome shotgun (WGS) entry which is preliminary data.</text>
</comment>
<accession>A0AAD5SLM5</accession>
<evidence type="ECO:0000256" key="2">
    <source>
        <dbReference type="ARBA" id="ARBA00023006"/>
    </source>
</evidence>
<dbReference type="EMBL" id="JADGJH010005161">
    <property type="protein sequence ID" value="KAJ3081836.1"/>
    <property type="molecule type" value="Genomic_DNA"/>
</dbReference>
<dbReference type="InterPro" id="IPR040182">
    <property type="entry name" value="ATG13"/>
</dbReference>
<evidence type="ECO:0000256" key="3">
    <source>
        <dbReference type="RuleBase" id="RU361214"/>
    </source>
</evidence>
<organism evidence="6 7">
    <name type="scientific">Physocladia obscura</name>
    <dbReference type="NCBI Taxonomy" id="109957"/>
    <lineage>
        <taxon>Eukaryota</taxon>
        <taxon>Fungi</taxon>
        <taxon>Fungi incertae sedis</taxon>
        <taxon>Chytridiomycota</taxon>
        <taxon>Chytridiomycota incertae sedis</taxon>
        <taxon>Chytridiomycetes</taxon>
        <taxon>Chytridiales</taxon>
        <taxon>Chytriomycetaceae</taxon>
        <taxon>Physocladia</taxon>
    </lineage>
</organism>
<evidence type="ECO:0000313" key="7">
    <source>
        <dbReference type="Proteomes" id="UP001211907"/>
    </source>
</evidence>
<proteinExistence type="inferred from homology"/>
<dbReference type="GO" id="GO:0034727">
    <property type="term" value="P:piecemeal microautophagy of the nucleus"/>
    <property type="evidence" value="ECO:0007669"/>
    <property type="project" value="TreeGrafter"/>
</dbReference>
<dbReference type="Gene3D" id="3.30.900.10">
    <property type="entry name" value="HORMA domain"/>
    <property type="match status" value="1"/>
</dbReference>
<dbReference type="GO" id="GO:1990316">
    <property type="term" value="C:Atg1/ULK1 kinase complex"/>
    <property type="evidence" value="ECO:0007669"/>
    <property type="project" value="InterPro"/>
</dbReference>
<evidence type="ECO:0000256" key="4">
    <source>
        <dbReference type="SAM" id="MobiDB-lite"/>
    </source>
</evidence>
<dbReference type="GO" id="GO:0000407">
    <property type="term" value="C:phagophore assembly site"/>
    <property type="evidence" value="ECO:0007669"/>
    <property type="project" value="TreeGrafter"/>
</dbReference>
<evidence type="ECO:0000259" key="5">
    <source>
        <dbReference type="Pfam" id="PF10033"/>
    </source>
</evidence>
<dbReference type="InterPro" id="IPR036570">
    <property type="entry name" value="HORMA_dom_sf"/>
</dbReference>
<feature type="compositionally biased region" description="Basic and acidic residues" evidence="4">
    <location>
        <begin position="7"/>
        <end position="27"/>
    </location>
</feature>